<evidence type="ECO:0000313" key="1">
    <source>
        <dbReference type="EMBL" id="CRL04226.1"/>
    </source>
</evidence>
<dbReference type="Proteomes" id="UP000183832">
    <property type="component" value="Unassembled WGS sequence"/>
</dbReference>
<gene>
    <name evidence="1" type="ORF">CLUMA_CG017331</name>
</gene>
<evidence type="ECO:0000313" key="2">
    <source>
        <dbReference type="Proteomes" id="UP000183832"/>
    </source>
</evidence>
<organism evidence="1 2">
    <name type="scientific">Clunio marinus</name>
    <dbReference type="NCBI Taxonomy" id="568069"/>
    <lineage>
        <taxon>Eukaryota</taxon>
        <taxon>Metazoa</taxon>
        <taxon>Ecdysozoa</taxon>
        <taxon>Arthropoda</taxon>
        <taxon>Hexapoda</taxon>
        <taxon>Insecta</taxon>
        <taxon>Pterygota</taxon>
        <taxon>Neoptera</taxon>
        <taxon>Endopterygota</taxon>
        <taxon>Diptera</taxon>
        <taxon>Nematocera</taxon>
        <taxon>Chironomoidea</taxon>
        <taxon>Chironomidae</taxon>
        <taxon>Clunio</taxon>
    </lineage>
</organism>
<proteinExistence type="predicted"/>
<name>A0A1J1IWZ7_9DIPT</name>
<sequence length="177" mass="20304">MEKSSLNIKSFRNLLSNQNKNYKISPKSNHYHPTEVKLNGLNGSIDDSTGSCNIEELYSIKRAKSEDSECSKRNSADVICGNWVKFFSNYNSSFCLTVLTPVACRQSSLSVSIFPFKFTTCDVLCDIFLKSDNRKERNEKNKRQSKFCRYLSRTEILQTFLPTVDSQSHNLTRKSLE</sequence>
<dbReference type="AlphaFoldDB" id="A0A1J1IWZ7"/>
<reference evidence="1 2" key="1">
    <citation type="submission" date="2015-04" db="EMBL/GenBank/DDBJ databases">
        <authorList>
            <person name="Syromyatnikov M.Y."/>
            <person name="Popov V.N."/>
        </authorList>
    </citation>
    <scope>NUCLEOTIDE SEQUENCE [LARGE SCALE GENOMIC DNA]</scope>
</reference>
<accession>A0A1J1IWZ7</accession>
<dbReference type="EMBL" id="CVRI01000063">
    <property type="protein sequence ID" value="CRL04226.1"/>
    <property type="molecule type" value="Genomic_DNA"/>
</dbReference>
<protein>
    <submittedName>
        <fullName evidence="1">CLUMA_CG017331, isoform A</fullName>
    </submittedName>
</protein>
<keyword evidence="2" id="KW-1185">Reference proteome</keyword>